<name>A0A0C3B1S8_PILCF</name>
<comment type="subcellular location">
    <subcellularLocation>
        <location evidence="2">Cytoplasm</location>
        <location evidence="2">Cytoskeleton</location>
    </subcellularLocation>
    <subcellularLocation>
        <location evidence="1">Nucleus</location>
    </subcellularLocation>
</comment>
<dbReference type="Pfam" id="PF00786">
    <property type="entry name" value="PBD"/>
    <property type="match status" value="1"/>
</dbReference>
<dbReference type="InterPro" id="IPR011026">
    <property type="entry name" value="WAS_C"/>
</dbReference>
<dbReference type="InterPro" id="IPR003124">
    <property type="entry name" value="WH2_dom"/>
</dbReference>
<evidence type="ECO:0000313" key="13">
    <source>
        <dbReference type="Proteomes" id="UP000054166"/>
    </source>
</evidence>
<dbReference type="InterPro" id="IPR000095">
    <property type="entry name" value="CRIB_dom"/>
</dbReference>
<feature type="compositionally biased region" description="Acidic residues" evidence="8">
    <location>
        <begin position="358"/>
        <end position="368"/>
    </location>
</feature>
<dbReference type="GO" id="GO:0071933">
    <property type="term" value="F:Arp2/3 complex binding"/>
    <property type="evidence" value="ECO:0007669"/>
    <property type="project" value="UniProtKB-ARBA"/>
</dbReference>
<evidence type="ECO:0000256" key="8">
    <source>
        <dbReference type="SAM" id="MobiDB-lite"/>
    </source>
</evidence>
<dbReference type="CDD" id="cd01205">
    <property type="entry name" value="EVH1_WASP-like"/>
    <property type="match status" value="1"/>
</dbReference>
<evidence type="ECO:0000256" key="1">
    <source>
        <dbReference type="ARBA" id="ARBA00004123"/>
    </source>
</evidence>
<protein>
    <recommendedName>
        <fullName evidence="14">WH1 domain-containing protein</fullName>
    </recommendedName>
</protein>
<dbReference type="InterPro" id="IPR033927">
    <property type="entry name" value="WASPfam_EVH1"/>
</dbReference>
<gene>
    <name evidence="12" type="ORF">PILCRDRAFT_98005</name>
</gene>
<dbReference type="HOGENOM" id="CLU_015385_0_0_1"/>
<feature type="compositionally biased region" description="Pro residues" evidence="8">
    <location>
        <begin position="318"/>
        <end position="327"/>
    </location>
</feature>
<dbReference type="EMBL" id="KN833005">
    <property type="protein sequence ID" value="KIM80148.1"/>
    <property type="molecule type" value="Genomic_DNA"/>
</dbReference>
<dbReference type="SUPFAM" id="SSF47912">
    <property type="entry name" value="Wiscott-Aldrich syndrome protein, WASP, C-terminal domain"/>
    <property type="match status" value="1"/>
</dbReference>
<reference evidence="13" key="2">
    <citation type="submission" date="2015-01" db="EMBL/GenBank/DDBJ databases">
        <title>Evolutionary Origins and Diversification of the Mycorrhizal Mutualists.</title>
        <authorList>
            <consortium name="DOE Joint Genome Institute"/>
            <consortium name="Mycorrhizal Genomics Consortium"/>
            <person name="Kohler A."/>
            <person name="Kuo A."/>
            <person name="Nagy L.G."/>
            <person name="Floudas D."/>
            <person name="Copeland A."/>
            <person name="Barry K.W."/>
            <person name="Cichocki N."/>
            <person name="Veneault-Fourrey C."/>
            <person name="LaButti K."/>
            <person name="Lindquist E.A."/>
            <person name="Lipzen A."/>
            <person name="Lundell T."/>
            <person name="Morin E."/>
            <person name="Murat C."/>
            <person name="Riley R."/>
            <person name="Ohm R."/>
            <person name="Sun H."/>
            <person name="Tunlid A."/>
            <person name="Henrissat B."/>
            <person name="Grigoriev I.V."/>
            <person name="Hibbett D.S."/>
            <person name="Martin F."/>
        </authorList>
    </citation>
    <scope>NUCLEOTIDE SEQUENCE [LARGE SCALE GENOMIC DNA]</scope>
    <source>
        <strain evidence="13">F 1598</strain>
    </source>
</reference>
<feature type="region of interest" description="Disordered" evidence="8">
    <location>
        <begin position="216"/>
        <end position="368"/>
    </location>
</feature>
<dbReference type="FunFam" id="3.90.810.10:FF:000010">
    <property type="entry name" value="Related to Neural Wiskott-Aldrich syndrome protein"/>
    <property type="match status" value="1"/>
</dbReference>
<feature type="compositionally biased region" description="Pro residues" evidence="8">
    <location>
        <begin position="252"/>
        <end position="281"/>
    </location>
</feature>
<dbReference type="PROSITE" id="PS50108">
    <property type="entry name" value="CRIB"/>
    <property type="match status" value="1"/>
</dbReference>
<evidence type="ECO:0000256" key="5">
    <source>
        <dbReference type="ARBA" id="ARBA00022737"/>
    </source>
</evidence>
<feature type="domain" description="WH2" evidence="11">
    <location>
        <begin position="291"/>
        <end position="310"/>
    </location>
</feature>
<evidence type="ECO:0000256" key="6">
    <source>
        <dbReference type="ARBA" id="ARBA00023212"/>
    </source>
</evidence>
<evidence type="ECO:0008006" key="14">
    <source>
        <dbReference type="Google" id="ProtNLM"/>
    </source>
</evidence>
<dbReference type="Proteomes" id="UP000054166">
    <property type="component" value="Unassembled WGS sequence"/>
</dbReference>
<dbReference type="CDD" id="cd00132">
    <property type="entry name" value="CRIB"/>
    <property type="match status" value="1"/>
</dbReference>
<dbReference type="InterPro" id="IPR011993">
    <property type="entry name" value="PH-like_dom_sf"/>
</dbReference>
<dbReference type="AlphaFoldDB" id="A0A0C3B1S8"/>
<dbReference type="GO" id="GO:0005634">
    <property type="term" value="C:nucleus"/>
    <property type="evidence" value="ECO:0007669"/>
    <property type="project" value="UniProtKB-SubCell"/>
</dbReference>
<dbReference type="GO" id="GO:0030479">
    <property type="term" value="C:actin cortical patch"/>
    <property type="evidence" value="ECO:0007669"/>
    <property type="project" value="UniProtKB-ARBA"/>
</dbReference>
<dbReference type="SUPFAM" id="SSF50729">
    <property type="entry name" value="PH domain-like"/>
    <property type="match status" value="1"/>
</dbReference>
<keyword evidence="6" id="KW-0206">Cytoskeleton</keyword>
<dbReference type="Pfam" id="PF00568">
    <property type="entry name" value="WH1"/>
    <property type="match status" value="1"/>
</dbReference>
<dbReference type="InterPro" id="IPR051412">
    <property type="entry name" value="Formin_Homology_Diaphanous_sf"/>
</dbReference>
<dbReference type="GO" id="GO:0003779">
    <property type="term" value="F:actin binding"/>
    <property type="evidence" value="ECO:0007669"/>
    <property type="project" value="InterPro"/>
</dbReference>
<sequence length="368" mass="39335">MPSQSTLSSDEKNKVKSAVPVSSFKIHTAALARIYFAYPEPSRWSYGGLQGALAFVHDKQKNIFSMKMVDLAGTRGVIWEHELYEGFEYFSDRPYFQSFAGDECMIGVVFAEESEAKTFYKKVTGRKAEKSKAASSPTRKSAKNGKINKSMISGPASGSFRHVAHMGYDAEKGFTSTNVDPSWTAFLGQLESQGVDKNLINENMDFIKDFVRDAQKTTPAAKKKPPPPPAPRRAAHGQSDSFGSTHRDSAPAAPPQPPPARAPPPPPPPPPPGGSAAPPPIAAVLPPSQPGRGDLLASIRGKSVNDLRKTDATSPPGRATPPPPPVEEAPSSSGGGSGDLTSALAAALLERNKKLGDSDDEEEEEDWD</sequence>
<keyword evidence="7" id="KW-0539">Nucleus</keyword>
<dbReference type="SMART" id="SM00461">
    <property type="entry name" value="WH1"/>
    <property type="match status" value="1"/>
</dbReference>
<feature type="compositionally biased region" description="Low complexity" evidence="8">
    <location>
        <begin position="339"/>
        <end position="349"/>
    </location>
</feature>
<reference evidence="12 13" key="1">
    <citation type="submission" date="2014-04" db="EMBL/GenBank/DDBJ databases">
        <authorList>
            <consortium name="DOE Joint Genome Institute"/>
            <person name="Kuo A."/>
            <person name="Tarkka M."/>
            <person name="Buscot F."/>
            <person name="Kohler A."/>
            <person name="Nagy L.G."/>
            <person name="Floudas D."/>
            <person name="Copeland A."/>
            <person name="Barry K.W."/>
            <person name="Cichocki N."/>
            <person name="Veneault-Fourrey C."/>
            <person name="LaButti K."/>
            <person name="Lindquist E.A."/>
            <person name="Lipzen A."/>
            <person name="Lundell T."/>
            <person name="Morin E."/>
            <person name="Murat C."/>
            <person name="Sun H."/>
            <person name="Tunlid A."/>
            <person name="Henrissat B."/>
            <person name="Grigoriev I.V."/>
            <person name="Hibbett D.S."/>
            <person name="Martin F."/>
            <person name="Nordberg H.P."/>
            <person name="Cantor M.N."/>
            <person name="Hua S.X."/>
        </authorList>
    </citation>
    <scope>NUCLEOTIDE SEQUENCE [LARGE SCALE GENOMIC DNA]</scope>
    <source>
        <strain evidence="12 13">F 1598</strain>
    </source>
</reference>
<evidence type="ECO:0000259" key="10">
    <source>
        <dbReference type="PROSITE" id="PS50229"/>
    </source>
</evidence>
<keyword evidence="4" id="KW-0597">Phosphoprotein</keyword>
<keyword evidence="5" id="KW-0677">Repeat</keyword>
<dbReference type="InParanoid" id="A0A0C3B1S8"/>
<evidence type="ECO:0000259" key="11">
    <source>
        <dbReference type="PROSITE" id="PS51082"/>
    </source>
</evidence>
<dbReference type="PANTHER" id="PTHR45691:SF6">
    <property type="entry name" value="PROTEIN DIAPHANOUS"/>
    <property type="match status" value="1"/>
</dbReference>
<evidence type="ECO:0000256" key="2">
    <source>
        <dbReference type="ARBA" id="ARBA00004245"/>
    </source>
</evidence>
<dbReference type="InterPro" id="IPR000697">
    <property type="entry name" value="WH1/EVH1_dom"/>
</dbReference>
<feature type="domain" description="CRIB" evidence="9">
    <location>
        <begin position="152"/>
        <end position="167"/>
    </location>
</feature>
<proteinExistence type="predicted"/>
<dbReference type="Gene3D" id="2.30.29.30">
    <property type="entry name" value="Pleckstrin-homology domain (PH domain)/Phosphotyrosine-binding domain (PTB)"/>
    <property type="match status" value="1"/>
</dbReference>
<evidence type="ECO:0000256" key="4">
    <source>
        <dbReference type="ARBA" id="ARBA00022553"/>
    </source>
</evidence>
<feature type="region of interest" description="Disordered" evidence="8">
    <location>
        <begin position="130"/>
        <end position="154"/>
    </location>
</feature>
<evidence type="ECO:0000256" key="3">
    <source>
        <dbReference type="ARBA" id="ARBA00022490"/>
    </source>
</evidence>
<dbReference type="GO" id="GO:0005884">
    <property type="term" value="C:actin filament"/>
    <property type="evidence" value="ECO:0007669"/>
    <property type="project" value="TreeGrafter"/>
</dbReference>
<feature type="domain" description="WH1" evidence="10">
    <location>
        <begin position="19"/>
        <end position="130"/>
    </location>
</feature>
<keyword evidence="13" id="KW-1185">Reference proteome</keyword>
<evidence type="ECO:0000259" key="9">
    <source>
        <dbReference type="PROSITE" id="PS50108"/>
    </source>
</evidence>
<dbReference type="InterPro" id="IPR036936">
    <property type="entry name" value="CRIB_dom_sf"/>
</dbReference>
<dbReference type="PANTHER" id="PTHR45691">
    <property type="entry name" value="PROTEIN DIAPHANOUS"/>
    <property type="match status" value="1"/>
</dbReference>
<dbReference type="GO" id="GO:0030041">
    <property type="term" value="P:actin filament polymerization"/>
    <property type="evidence" value="ECO:0007669"/>
    <property type="project" value="TreeGrafter"/>
</dbReference>
<dbReference type="FunFam" id="2.30.29.30:FF:000281">
    <property type="entry name" value="Actin associated protein"/>
    <property type="match status" value="1"/>
</dbReference>
<evidence type="ECO:0000256" key="7">
    <source>
        <dbReference type="ARBA" id="ARBA00023242"/>
    </source>
</evidence>
<evidence type="ECO:0000313" key="12">
    <source>
        <dbReference type="EMBL" id="KIM80148.1"/>
    </source>
</evidence>
<dbReference type="PROSITE" id="PS50229">
    <property type="entry name" value="WH1"/>
    <property type="match status" value="1"/>
</dbReference>
<keyword evidence="3" id="KW-0963">Cytoplasm</keyword>
<dbReference type="STRING" id="765440.A0A0C3B1S8"/>
<dbReference type="PROSITE" id="PS51082">
    <property type="entry name" value="WH2"/>
    <property type="match status" value="1"/>
</dbReference>
<accession>A0A0C3B1S8</accession>
<dbReference type="Gene3D" id="3.90.810.10">
    <property type="entry name" value="CRIB domain"/>
    <property type="match status" value="1"/>
</dbReference>
<dbReference type="OrthoDB" id="8963340at2759"/>
<organism evidence="12 13">
    <name type="scientific">Piloderma croceum (strain F 1598)</name>
    <dbReference type="NCBI Taxonomy" id="765440"/>
    <lineage>
        <taxon>Eukaryota</taxon>
        <taxon>Fungi</taxon>
        <taxon>Dikarya</taxon>
        <taxon>Basidiomycota</taxon>
        <taxon>Agaricomycotina</taxon>
        <taxon>Agaricomycetes</taxon>
        <taxon>Agaricomycetidae</taxon>
        <taxon>Atheliales</taxon>
        <taxon>Atheliaceae</taxon>
        <taxon>Piloderma</taxon>
    </lineage>
</organism>